<feature type="domain" description="Solute-binding protein family 5" evidence="5">
    <location>
        <begin position="68"/>
        <end position="410"/>
    </location>
</feature>
<keyword evidence="7" id="KW-1185">Reference proteome</keyword>
<sequence>MVRKSALGSLALALALGMGAANGADLKIASRNEVVMDPHYAWSASNLQFYWQYLGFLVKQGPHNEALPGLAASFAPVSDTVWEFKLRPGLHFDDGKPVTAADVIASYKRARTLPNAIGSYAGLFSGVTEMKAPDDLTVQLVTEKPYPTLPVAMTQIAVLPKAVAESATQADFISGKADIGAAQYKFASYKPGESLVVTRNDQYYGTKARWDKVTFRFITDDAARVAALLAGDVDVADGIPTGDVERIKKDGRFAMHVGPADRVVFLAVDSERDVTPDVTGNDGKPLAKNPFKDVRVRKAMSLAINRDAIRDRIMNGLSFPSNQLVTKGVGGYSDDIPAARYDLAEAKRLMKEAGWEEGFNLTLRCTNGRLVNDARICQTLGQMFGRINIKTNVALAPPAVFWAQMTKHDGPRGSVAMLSWSSAGSGEAIDLLQNCIHSYDAARKLGTWNLTHYANPEVDKLIDEARVTVDRDKRLALERKATQLAMADVAVIPMHAQSVAVATRKDMDFTPYFNESTIADTVRPAGK</sequence>
<dbReference type="GO" id="GO:0030288">
    <property type="term" value="C:outer membrane-bounded periplasmic space"/>
    <property type="evidence" value="ECO:0007669"/>
    <property type="project" value="UniProtKB-ARBA"/>
</dbReference>
<comment type="similarity">
    <text evidence="1">Belongs to the bacterial solute-binding protein 5 family.</text>
</comment>
<comment type="caution">
    <text evidence="6">The sequence shown here is derived from an EMBL/GenBank/DDBJ whole genome shotgun (WGS) entry which is preliminary data.</text>
</comment>
<dbReference type="CDD" id="cd08498">
    <property type="entry name" value="PBP2_NikA_DppA_OppA_like_2"/>
    <property type="match status" value="1"/>
</dbReference>
<evidence type="ECO:0000259" key="5">
    <source>
        <dbReference type="Pfam" id="PF00496"/>
    </source>
</evidence>
<accession>A0A261R2B2</accession>
<dbReference type="Proteomes" id="UP000216857">
    <property type="component" value="Unassembled WGS sequence"/>
</dbReference>
<dbReference type="OrthoDB" id="9801799at2"/>
<evidence type="ECO:0000256" key="4">
    <source>
        <dbReference type="SAM" id="SignalP"/>
    </source>
</evidence>
<dbReference type="InterPro" id="IPR030678">
    <property type="entry name" value="Peptide/Ni-bd"/>
</dbReference>
<dbReference type="EMBL" id="NEVJ01000003">
    <property type="protein sequence ID" value="OZI18792.1"/>
    <property type="molecule type" value="Genomic_DNA"/>
</dbReference>
<evidence type="ECO:0000256" key="3">
    <source>
        <dbReference type="ARBA" id="ARBA00022729"/>
    </source>
</evidence>
<feature type="chain" id="PRO_5012266594" description="Solute-binding protein family 5 domain-containing protein" evidence="4">
    <location>
        <begin position="24"/>
        <end position="527"/>
    </location>
</feature>
<protein>
    <recommendedName>
        <fullName evidence="5">Solute-binding protein family 5 domain-containing protein</fullName>
    </recommendedName>
</protein>
<keyword evidence="2" id="KW-0813">Transport</keyword>
<dbReference type="AlphaFoldDB" id="A0A261R2B2"/>
<dbReference type="Gene3D" id="3.10.105.10">
    <property type="entry name" value="Dipeptide-binding Protein, Domain 3"/>
    <property type="match status" value="1"/>
</dbReference>
<dbReference type="PANTHER" id="PTHR30290">
    <property type="entry name" value="PERIPLASMIC BINDING COMPONENT OF ABC TRANSPORTER"/>
    <property type="match status" value="1"/>
</dbReference>
<dbReference type="GO" id="GO:0015833">
    <property type="term" value="P:peptide transport"/>
    <property type="evidence" value="ECO:0007669"/>
    <property type="project" value="TreeGrafter"/>
</dbReference>
<evidence type="ECO:0000313" key="6">
    <source>
        <dbReference type="EMBL" id="OZI18792.1"/>
    </source>
</evidence>
<evidence type="ECO:0000256" key="1">
    <source>
        <dbReference type="ARBA" id="ARBA00005695"/>
    </source>
</evidence>
<evidence type="ECO:0000256" key="2">
    <source>
        <dbReference type="ARBA" id="ARBA00022448"/>
    </source>
</evidence>
<dbReference type="Gene3D" id="3.90.76.10">
    <property type="entry name" value="Dipeptide-binding Protein, Domain 1"/>
    <property type="match status" value="1"/>
</dbReference>
<dbReference type="SUPFAM" id="SSF53850">
    <property type="entry name" value="Periplasmic binding protein-like II"/>
    <property type="match status" value="1"/>
</dbReference>
<dbReference type="PANTHER" id="PTHR30290:SF9">
    <property type="entry name" value="OLIGOPEPTIDE-BINDING PROTEIN APPA"/>
    <property type="match status" value="1"/>
</dbReference>
<feature type="signal peptide" evidence="4">
    <location>
        <begin position="1"/>
        <end position="23"/>
    </location>
</feature>
<dbReference type="InterPro" id="IPR039424">
    <property type="entry name" value="SBP_5"/>
</dbReference>
<dbReference type="Gene3D" id="3.40.190.10">
    <property type="entry name" value="Periplasmic binding protein-like II"/>
    <property type="match status" value="1"/>
</dbReference>
<dbReference type="Pfam" id="PF00496">
    <property type="entry name" value="SBP_bac_5"/>
    <property type="match status" value="1"/>
</dbReference>
<dbReference type="PIRSF" id="PIRSF002741">
    <property type="entry name" value="MppA"/>
    <property type="match status" value="1"/>
</dbReference>
<evidence type="ECO:0000313" key="7">
    <source>
        <dbReference type="Proteomes" id="UP000216857"/>
    </source>
</evidence>
<gene>
    <name evidence="6" type="ORF">CAL26_13940</name>
</gene>
<reference evidence="6" key="1">
    <citation type="submission" date="2017-05" db="EMBL/GenBank/DDBJ databases">
        <title>Complete and WGS of Bordetella genogroups.</title>
        <authorList>
            <person name="Spilker T."/>
            <person name="Lipuma J."/>
        </authorList>
    </citation>
    <scope>NUCLEOTIDE SEQUENCE</scope>
    <source>
        <strain evidence="6">AU21707</strain>
    </source>
</reference>
<dbReference type="RefSeq" id="WP_094847478.1">
    <property type="nucleotide sequence ID" value="NZ_NEVJ01000003.1"/>
</dbReference>
<organism evidence="6 7">
    <name type="scientific">Bordetella genomosp. 9</name>
    <dbReference type="NCBI Taxonomy" id="1416803"/>
    <lineage>
        <taxon>Bacteria</taxon>
        <taxon>Pseudomonadati</taxon>
        <taxon>Pseudomonadota</taxon>
        <taxon>Betaproteobacteria</taxon>
        <taxon>Burkholderiales</taxon>
        <taxon>Alcaligenaceae</taxon>
        <taxon>Bordetella</taxon>
    </lineage>
</organism>
<dbReference type="InterPro" id="IPR000914">
    <property type="entry name" value="SBP_5_dom"/>
</dbReference>
<keyword evidence="3 4" id="KW-0732">Signal</keyword>
<dbReference type="GO" id="GO:1904680">
    <property type="term" value="F:peptide transmembrane transporter activity"/>
    <property type="evidence" value="ECO:0007669"/>
    <property type="project" value="TreeGrafter"/>
</dbReference>
<proteinExistence type="inferred from homology"/>
<name>A0A261R2B2_9BORD</name>
<dbReference type="GO" id="GO:0043190">
    <property type="term" value="C:ATP-binding cassette (ABC) transporter complex"/>
    <property type="evidence" value="ECO:0007669"/>
    <property type="project" value="InterPro"/>
</dbReference>